<dbReference type="Proteomes" id="UP001642360">
    <property type="component" value="Unassembled WGS sequence"/>
</dbReference>
<evidence type="ECO:0000313" key="3">
    <source>
        <dbReference type="Proteomes" id="UP001642360"/>
    </source>
</evidence>
<evidence type="ECO:0000256" key="1">
    <source>
        <dbReference type="SAM" id="MobiDB-lite"/>
    </source>
</evidence>
<dbReference type="PANTHER" id="PTHR35304:SF1">
    <property type="entry name" value="OS05G0120300 PROTEIN"/>
    <property type="match status" value="1"/>
</dbReference>
<gene>
    <name evidence="2" type="ORF">ILEXP_LOCUS39023</name>
</gene>
<feature type="compositionally biased region" description="Basic and acidic residues" evidence="1">
    <location>
        <begin position="14"/>
        <end position="25"/>
    </location>
</feature>
<feature type="region of interest" description="Disordered" evidence="1">
    <location>
        <begin position="1"/>
        <end position="25"/>
    </location>
</feature>
<comment type="caution">
    <text evidence="2">The sequence shown here is derived from an EMBL/GenBank/DDBJ whole genome shotgun (WGS) entry which is preliminary data.</text>
</comment>
<protein>
    <submittedName>
        <fullName evidence="2">Uncharacterized protein</fullName>
    </submittedName>
</protein>
<reference evidence="2 3" key="1">
    <citation type="submission" date="2024-02" db="EMBL/GenBank/DDBJ databases">
        <authorList>
            <person name="Vignale AGUSTIN F."/>
            <person name="Sosa J E."/>
            <person name="Modenutti C."/>
        </authorList>
    </citation>
    <scope>NUCLEOTIDE SEQUENCE [LARGE SCALE GENOMIC DNA]</scope>
</reference>
<dbReference type="EMBL" id="CAUOFW020005314">
    <property type="protein sequence ID" value="CAK9169565.1"/>
    <property type="molecule type" value="Genomic_DNA"/>
</dbReference>
<proteinExistence type="predicted"/>
<dbReference type="AlphaFoldDB" id="A0ABC8TJD9"/>
<sequence>MNALECPTVDDDGAADKALRKKERDSDIEEGFMPRVIPLEAEIVLDPSTARPDLAVKMASVCISNSVNDARAPVRATYVNIYKWPESDAAFVRSVSSNSRLQGGGGGRGHPTVVDSISCRQLYLRSYTFSRKESVPEKTKKCLERVKKTVVASRRRRKPHDSGGGGGGGKKCVVSRRAKQVSCAALASIFRRLLSCTTKIDVVD</sequence>
<dbReference type="PANTHER" id="PTHR35304">
    <property type="entry name" value="OS05G0120300 PROTEIN-RELATED"/>
    <property type="match status" value="1"/>
</dbReference>
<organism evidence="2 3">
    <name type="scientific">Ilex paraguariensis</name>
    <name type="common">yerba mate</name>
    <dbReference type="NCBI Taxonomy" id="185542"/>
    <lineage>
        <taxon>Eukaryota</taxon>
        <taxon>Viridiplantae</taxon>
        <taxon>Streptophyta</taxon>
        <taxon>Embryophyta</taxon>
        <taxon>Tracheophyta</taxon>
        <taxon>Spermatophyta</taxon>
        <taxon>Magnoliopsida</taxon>
        <taxon>eudicotyledons</taxon>
        <taxon>Gunneridae</taxon>
        <taxon>Pentapetalae</taxon>
        <taxon>asterids</taxon>
        <taxon>campanulids</taxon>
        <taxon>Aquifoliales</taxon>
        <taxon>Aquifoliaceae</taxon>
        <taxon>Ilex</taxon>
    </lineage>
</organism>
<name>A0ABC8TJD9_9AQUA</name>
<feature type="region of interest" description="Disordered" evidence="1">
    <location>
        <begin position="149"/>
        <end position="172"/>
    </location>
</feature>
<evidence type="ECO:0000313" key="2">
    <source>
        <dbReference type="EMBL" id="CAK9169565.1"/>
    </source>
</evidence>
<accession>A0ABC8TJD9</accession>
<keyword evidence="3" id="KW-1185">Reference proteome</keyword>